<keyword evidence="1" id="KW-0812">Transmembrane</keyword>
<dbReference type="Proteomes" id="UP000008064">
    <property type="component" value="Unassembled WGS sequence"/>
</dbReference>
<dbReference type="RefSeq" id="XP_007314803.1">
    <property type="nucleotide sequence ID" value="XM_007314741.1"/>
</dbReference>
<dbReference type="AlphaFoldDB" id="F8NLQ2"/>
<dbReference type="OrthoDB" id="2535105at2759"/>
<organism>
    <name type="scientific">Serpula lacrymans var. lacrymans (strain S7.9)</name>
    <name type="common">Dry rot fungus</name>
    <dbReference type="NCBI Taxonomy" id="578457"/>
    <lineage>
        <taxon>Eukaryota</taxon>
        <taxon>Fungi</taxon>
        <taxon>Dikarya</taxon>
        <taxon>Basidiomycota</taxon>
        <taxon>Agaricomycotina</taxon>
        <taxon>Agaricomycetes</taxon>
        <taxon>Agaricomycetidae</taxon>
        <taxon>Boletales</taxon>
        <taxon>Coniophorineae</taxon>
        <taxon>Serpulaceae</taxon>
        <taxon>Serpula</taxon>
    </lineage>
</organism>
<reference evidence="2" key="1">
    <citation type="submission" date="2011-04" db="EMBL/GenBank/DDBJ databases">
        <title>Evolution of plant cell wall degrading machinery underlies the functional diversity of forest fungi.</title>
        <authorList>
            <consortium name="US DOE Joint Genome Institute (JGI-PGF)"/>
            <person name="Eastwood D.C."/>
            <person name="Floudas D."/>
            <person name="Binder M."/>
            <person name="Majcherczyk A."/>
            <person name="Schneider P."/>
            <person name="Aerts A."/>
            <person name="Asiegbu F.O."/>
            <person name="Baker S.E."/>
            <person name="Barry K."/>
            <person name="Bendiksby M."/>
            <person name="Blumentritt M."/>
            <person name="Coutinho P.M."/>
            <person name="Cullen D."/>
            <person name="Cullen D."/>
            <person name="Gathman A."/>
            <person name="Goodell B."/>
            <person name="Henrissat B."/>
            <person name="Ihrmark K."/>
            <person name="Kauserud H."/>
            <person name="Kohler A."/>
            <person name="LaButti K."/>
            <person name="Lapidus A."/>
            <person name="Lavin J.L."/>
            <person name="Lee Y.-H."/>
            <person name="Lindquist E."/>
            <person name="Lilly W."/>
            <person name="Lucas S."/>
            <person name="Morin E."/>
            <person name="Murat C."/>
            <person name="Oguiza J.A."/>
            <person name="Park J."/>
            <person name="Pisabarro A.G."/>
            <person name="Riley R."/>
            <person name="Rosling A."/>
            <person name="Salamov A."/>
            <person name="Schmidt O."/>
            <person name="Schmutz J."/>
            <person name="Skrede I."/>
            <person name="Stenlid J."/>
            <person name="Wiebenga A."/>
            <person name="Xie X."/>
            <person name="Kues U."/>
            <person name="Hibbett D.S."/>
            <person name="Hoffmeister D."/>
            <person name="Hogberg N."/>
            <person name="Martin F."/>
            <person name="Grigoriev I.V."/>
            <person name="Watkinson S.C."/>
        </authorList>
    </citation>
    <scope>NUCLEOTIDE SEQUENCE</scope>
    <source>
        <strain evidence="2">S7.9</strain>
    </source>
</reference>
<gene>
    <name evidence="2" type="ORF">SERLADRAFT_406093</name>
</gene>
<feature type="transmembrane region" description="Helical" evidence="1">
    <location>
        <begin position="71"/>
        <end position="90"/>
    </location>
</feature>
<dbReference type="KEGG" id="sla:SERLADRAFT_406093"/>
<protein>
    <submittedName>
        <fullName evidence="2">Uncharacterized protein</fullName>
    </submittedName>
</protein>
<accession>F8NLQ2</accession>
<proteinExistence type="predicted"/>
<evidence type="ECO:0000313" key="2">
    <source>
        <dbReference type="EMBL" id="EGO28604.1"/>
    </source>
</evidence>
<evidence type="ECO:0000256" key="1">
    <source>
        <dbReference type="SAM" id="Phobius"/>
    </source>
</evidence>
<sequence>MSSPAAMIMRGPLLGSLIGAMLYGMTCYQTFFYLRNYPKDRLTIKVMVYIIWFLETNFSNVESLYTIHRRFAVTFMTGMLLNYVNNLYYIWRIWKRYFCLCSLWAIWASSIWQDAPTYPSFVCVYYRGWWTYLSHLAGGGANSNKAYDSSSTTISIRLTSALSTVYANSVLASSSTAVITDLRFRGHTTFTQYDGREYETL</sequence>
<feature type="transmembrane region" description="Helical" evidence="1">
    <location>
        <begin position="46"/>
        <end position="65"/>
    </location>
</feature>
<dbReference type="HOGENOM" id="CLU_1361148_0_0_1"/>
<keyword evidence="1" id="KW-0472">Membrane</keyword>
<dbReference type="EMBL" id="GL945430">
    <property type="protein sequence ID" value="EGO28604.1"/>
    <property type="molecule type" value="Genomic_DNA"/>
</dbReference>
<feature type="transmembrane region" description="Helical" evidence="1">
    <location>
        <begin position="12"/>
        <end position="34"/>
    </location>
</feature>
<dbReference type="GeneID" id="18812641"/>
<keyword evidence="1" id="KW-1133">Transmembrane helix</keyword>
<name>F8NLQ2_SERL9</name>